<feature type="transmembrane region" description="Helical" evidence="5">
    <location>
        <begin position="317"/>
        <end position="340"/>
    </location>
</feature>
<comment type="similarity">
    <text evidence="5">Belongs to the complex I subunit 2 family.</text>
</comment>
<proteinExistence type="inferred from homology"/>
<feature type="transmembrane region" description="Helical" evidence="5">
    <location>
        <begin position="291"/>
        <end position="310"/>
    </location>
</feature>
<comment type="catalytic activity">
    <reaction evidence="5">
        <text>a quinone + NADH + 5 H(+)(in) = a quinol + NAD(+) + 4 H(+)(out)</text>
        <dbReference type="Rhea" id="RHEA:57888"/>
        <dbReference type="ChEBI" id="CHEBI:15378"/>
        <dbReference type="ChEBI" id="CHEBI:24646"/>
        <dbReference type="ChEBI" id="CHEBI:57540"/>
        <dbReference type="ChEBI" id="CHEBI:57945"/>
        <dbReference type="ChEBI" id="CHEBI:132124"/>
    </reaction>
</comment>
<keyword evidence="5" id="KW-1003">Cell membrane</keyword>
<evidence type="ECO:0000313" key="9">
    <source>
        <dbReference type="Proteomes" id="UP000808337"/>
    </source>
</evidence>
<feature type="transmembrane region" description="Helical" evidence="5">
    <location>
        <begin position="395"/>
        <end position="415"/>
    </location>
</feature>
<feature type="transmembrane region" description="Helical" evidence="5">
    <location>
        <begin position="435"/>
        <end position="457"/>
    </location>
</feature>
<organism evidence="8 9">
    <name type="scientific">Candidatus Opimibacter skivensis</name>
    <dbReference type="NCBI Taxonomy" id="2982028"/>
    <lineage>
        <taxon>Bacteria</taxon>
        <taxon>Pseudomonadati</taxon>
        <taxon>Bacteroidota</taxon>
        <taxon>Saprospiria</taxon>
        <taxon>Saprospirales</taxon>
        <taxon>Saprospiraceae</taxon>
        <taxon>Candidatus Opimibacter</taxon>
    </lineage>
</organism>
<reference evidence="8 9" key="1">
    <citation type="submission" date="2020-10" db="EMBL/GenBank/DDBJ databases">
        <title>Connecting structure to function with the recovery of over 1000 high-quality activated sludge metagenome-assembled genomes encoding full-length rRNA genes using long-read sequencing.</title>
        <authorList>
            <person name="Singleton C.M."/>
            <person name="Petriglieri F."/>
            <person name="Kristensen J.M."/>
            <person name="Kirkegaard R.H."/>
            <person name="Michaelsen T.Y."/>
            <person name="Andersen M.H."/>
            <person name="Karst S.M."/>
            <person name="Dueholm M.S."/>
            <person name="Nielsen P.H."/>
            <person name="Albertsen M."/>
        </authorList>
    </citation>
    <scope>NUCLEOTIDE SEQUENCE [LARGE SCALE GENOMIC DNA]</scope>
    <source>
        <strain evidence="8">Ribe_18-Q3-R11-54_MAXAC.273</strain>
    </source>
</reference>
<comment type="caution">
    <text evidence="8">The sequence shown here is derived from an EMBL/GenBank/DDBJ whole genome shotgun (WGS) entry which is preliminary data.</text>
</comment>
<dbReference type="AlphaFoldDB" id="A0A9D7SWQ9"/>
<dbReference type="EC" id="7.1.1.-" evidence="5"/>
<gene>
    <name evidence="5" type="primary">nuoN</name>
    <name evidence="8" type="ORF">IPP15_14565</name>
</gene>
<keyword evidence="5" id="KW-0520">NAD</keyword>
<keyword evidence="3 5" id="KW-1133">Transmembrane helix</keyword>
<comment type="function">
    <text evidence="5">NDH-1 shuttles electrons from NADH, via FMN and iron-sulfur (Fe-S) centers, to quinones in the respiratory chain. The immediate electron acceptor for the enzyme in this species is believed to be a menaquinone. Couples the redox reaction to proton translocation (for every two electrons transferred, four hydrogen ions are translocated across the cytoplasmic membrane), and thus conserves the redox energy in a proton gradient.</text>
</comment>
<feature type="transmembrane region" description="Helical" evidence="5">
    <location>
        <begin position="97"/>
        <end position="115"/>
    </location>
</feature>
<dbReference type="InterPro" id="IPR010096">
    <property type="entry name" value="NADH-Q_OxRdtase_suN/2"/>
</dbReference>
<dbReference type="Pfam" id="PF00361">
    <property type="entry name" value="Proton_antipo_M"/>
    <property type="match status" value="1"/>
</dbReference>
<feature type="transmembrane region" description="Helical" evidence="5">
    <location>
        <begin position="67"/>
        <end position="85"/>
    </location>
</feature>
<sequence>MNVLTYTCCLGLFCLVAEILNLRKILVPVIIAGLAAIFFVNVLEWAQTAPIIIGGMDMSRMMRVDHFSIAFSGLSIFTAALIFALSSDFYKDEPHHLSDYLAILLFVLSGTLVLFSFWNLVMLFLGIEIVSISLYIMAGSRRFDIRSNEAGFKYFLMGSFASGVLLFGIALIYGASGSFELDKIAAYVSAGAVSPMFLIGTMLMTMALLFKVAAVPFHFWSPDVYEGSPSLVTATMATLVKVAFFAAFYRLMVNGLIGVHDYTGDILMIVAAATMIIGNLIALTQDNFKRLLAYSGISHAGYMLLAILSLQTNSSSALLFYGTAYVLATIGAFAVAIPVFSAMKYESISAFNGLGKKNPLMAAMLTMSMLSLAGIPPLAGFLGKYYIFSEAIKNGYIWLTVVAVVASIIGVYYYFKVILAMYTKDADDVVVKPTPLYLIVMILCVVLSLVLGIYPGVFTQLI</sequence>
<keyword evidence="4 5" id="KW-0472">Membrane</keyword>
<evidence type="ECO:0000256" key="5">
    <source>
        <dbReference type="HAMAP-Rule" id="MF_00445"/>
    </source>
</evidence>
<keyword evidence="5" id="KW-1278">Translocase</keyword>
<dbReference type="GO" id="GO:0050136">
    <property type="term" value="F:NADH dehydrogenase (quinone) (non-electrogenic) activity"/>
    <property type="evidence" value="ECO:0007669"/>
    <property type="project" value="UniProtKB-UniRule"/>
</dbReference>
<evidence type="ECO:0000256" key="1">
    <source>
        <dbReference type="ARBA" id="ARBA00004127"/>
    </source>
</evidence>
<comment type="subcellular location">
    <subcellularLocation>
        <location evidence="5">Cell membrane</location>
        <topology evidence="5">Multi-pass membrane protein</topology>
    </subcellularLocation>
    <subcellularLocation>
        <location evidence="1">Endomembrane system</location>
        <topology evidence="1">Multi-pass membrane protein</topology>
    </subcellularLocation>
    <subcellularLocation>
        <location evidence="6">Membrane</location>
        <topology evidence="6">Multi-pass membrane protein</topology>
    </subcellularLocation>
</comment>
<dbReference type="PRINTS" id="PR01434">
    <property type="entry name" value="NADHDHGNASE5"/>
</dbReference>
<keyword evidence="2 5" id="KW-0812">Transmembrane</keyword>
<dbReference type="GO" id="GO:0012505">
    <property type="term" value="C:endomembrane system"/>
    <property type="evidence" value="ECO:0007669"/>
    <property type="project" value="UniProtKB-SubCell"/>
</dbReference>
<feature type="transmembrane region" description="Helical" evidence="5">
    <location>
        <begin position="27"/>
        <end position="46"/>
    </location>
</feature>
<evidence type="ECO:0000256" key="2">
    <source>
        <dbReference type="ARBA" id="ARBA00022692"/>
    </source>
</evidence>
<dbReference type="InterPro" id="IPR001750">
    <property type="entry name" value="ND/Mrp_TM"/>
</dbReference>
<keyword evidence="5" id="KW-0813">Transport</keyword>
<dbReference type="GO" id="GO:0005886">
    <property type="term" value="C:plasma membrane"/>
    <property type="evidence" value="ECO:0007669"/>
    <property type="project" value="UniProtKB-SubCell"/>
</dbReference>
<dbReference type="HAMAP" id="MF_00445">
    <property type="entry name" value="NDH1_NuoN_1"/>
    <property type="match status" value="1"/>
</dbReference>
<dbReference type="GO" id="GO:0042773">
    <property type="term" value="P:ATP synthesis coupled electron transport"/>
    <property type="evidence" value="ECO:0007669"/>
    <property type="project" value="InterPro"/>
</dbReference>
<feature type="transmembrane region" description="Helical" evidence="5">
    <location>
        <begin position="264"/>
        <end position="285"/>
    </location>
</feature>
<keyword evidence="5" id="KW-0874">Quinone</keyword>
<evidence type="ECO:0000313" key="8">
    <source>
        <dbReference type="EMBL" id="MBK9983579.1"/>
    </source>
</evidence>
<dbReference type="PANTHER" id="PTHR22773">
    <property type="entry name" value="NADH DEHYDROGENASE"/>
    <property type="match status" value="1"/>
</dbReference>
<protein>
    <recommendedName>
        <fullName evidence="5">NADH-quinone oxidoreductase subunit N</fullName>
        <ecNumber evidence="5">7.1.1.-</ecNumber>
    </recommendedName>
    <alternativeName>
        <fullName evidence="5">NADH dehydrogenase I subunit N</fullName>
    </alternativeName>
    <alternativeName>
        <fullName evidence="5">NDH-1 subunit N</fullName>
    </alternativeName>
</protein>
<feature type="transmembrane region" description="Helical" evidence="5">
    <location>
        <begin position="230"/>
        <end position="252"/>
    </location>
</feature>
<feature type="domain" description="NADH:quinone oxidoreductase/Mrp antiporter transmembrane" evidence="7">
    <location>
        <begin position="119"/>
        <end position="409"/>
    </location>
</feature>
<accession>A0A9D7SWQ9</accession>
<dbReference type="GO" id="GO:0048038">
    <property type="term" value="F:quinone binding"/>
    <property type="evidence" value="ECO:0007669"/>
    <property type="project" value="UniProtKB-KW"/>
</dbReference>
<dbReference type="GO" id="GO:0008137">
    <property type="term" value="F:NADH dehydrogenase (ubiquinone) activity"/>
    <property type="evidence" value="ECO:0007669"/>
    <property type="project" value="InterPro"/>
</dbReference>
<evidence type="ECO:0000256" key="3">
    <source>
        <dbReference type="ARBA" id="ARBA00022989"/>
    </source>
</evidence>
<dbReference type="NCBIfam" id="TIGR01770">
    <property type="entry name" value="NDH_I_N"/>
    <property type="match status" value="1"/>
</dbReference>
<dbReference type="Proteomes" id="UP000808337">
    <property type="component" value="Unassembled WGS sequence"/>
</dbReference>
<evidence type="ECO:0000259" key="7">
    <source>
        <dbReference type="Pfam" id="PF00361"/>
    </source>
</evidence>
<feature type="transmembrane region" description="Helical" evidence="5">
    <location>
        <begin position="360"/>
        <end position="383"/>
    </location>
</feature>
<dbReference type="EMBL" id="JADKGY010000021">
    <property type="protein sequence ID" value="MBK9983579.1"/>
    <property type="molecule type" value="Genomic_DNA"/>
</dbReference>
<name>A0A9D7SWQ9_9BACT</name>
<evidence type="ECO:0000256" key="4">
    <source>
        <dbReference type="ARBA" id="ARBA00023136"/>
    </source>
</evidence>
<evidence type="ECO:0000256" key="6">
    <source>
        <dbReference type="RuleBase" id="RU000320"/>
    </source>
</evidence>
<feature type="transmembrane region" description="Helical" evidence="5">
    <location>
        <begin position="152"/>
        <end position="173"/>
    </location>
</feature>
<feature type="transmembrane region" description="Helical" evidence="5">
    <location>
        <begin position="185"/>
        <end position="210"/>
    </location>
</feature>
<comment type="subunit">
    <text evidence="5">NDH-1 is composed of 14 different subunits. Subunits NuoA, H, J, K, L, M, N constitute the membrane sector of the complex.</text>
</comment>